<organism evidence="7 8">
    <name type="scientific">Lentinus brumalis</name>
    <dbReference type="NCBI Taxonomy" id="2498619"/>
    <lineage>
        <taxon>Eukaryota</taxon>
        <taxon>Fungi</taxon>
        <taxon>Dikarya</taxon>
        <taxon>Basidiomycota</taxon>
        <taxon>Agaricomycotina</taxon>
        <taxon>Agaricomycetes</taxon>
        <taxon>Polyporales</taxon>
        <taxon>Polyporaceae</taxon>
        <taxon>Lentinus</taxon>
    </lineage>
</organism>
<dbReference type="PANTHER" id="PTHR43004">
    <property type="entry name" value="TRK SYSTEM POTASSIUM UPTAKE PROTEIN"/>
    <property type="match status" value="1"/>
</dbReference>
<sequence length="603" mass="66626">MQESNVDLLIIGAGPSGLMCANALAGRGFNVRVVDKRAVGVVAGQADGIQPRTHEILQSYGLMERLLREGVEIHRNAFYNPGPSGGIERIERTAAISQPTARYPFTMCRHQGGTENFFIDAMRPKGLEVERSTVPTVLELSADSGSSELRDPAAHPVKFQVVLQHLDRTENDREVVHAKFVLGTDGAHSWVRKAMGIKMDGGHTEFVWGVVDFFPDTDFPDIRARTVIHSVHGSILVVPREGDLVRLYVQLSDVDLKLVDKQTNRVDKGQASPEKLIETAAKILQPYYLRAFGDVQWWTVYIIGQRVAEKFSVEDRILIAGDACHTHSPKAGQGMNASMGDTHNLAWKLAYVLRGWADMSLLRTYEAERRKFAQDLIEFDKVWSTLFSGKPRTAQHDDGVTHEATLGAFRKFGGFSSGIGIRYATSIIVDNKHQDCASKLIVGERMIPHVFIHTADAKPVNIHDLLPADTRFKIVVFVADVTTDVGAVPLRGLAERLTAESSFLRRFGHGNHLDVFDILCITSAERDKVDYTDVPEVFRSHWSKVLVDDVDYAGRSGGGGFATYGIDPKSGAIVVVRPDGYVGTVAPLDRVEDIDAYFSGFML</sequence>
<dbReference type="PRINTS" id="PR00420">
    <property type="entry name" value="RNGMNOXGNASE"/>
</dbReference>
<dbReference type="InterPro" id="IPR036188">
    <property type="entry name" value="FAD/NAD-bd_sf"/>
</dbReference>
<dbReference type="GO" id="GO:0016709">
    <property type="term" value="F:oxidoreductase activity, acting on paired donors, with incorporation or reduction of molecular oxygen, NAD(P)H as one donor, and incorporation of one atom of oxygen"/>
    <property type="evidence" value="ECO:0007669"/>
    <property type="project" value="UniProtKB-ARBA"/>
</dbReference>
<evidence type="ECO:0000259" key="5">
    <source>
        <dbReference type="Pfam" id="PF01494"/>
    </source>
</evidence>
<evidence type="ECO:0000256" key="3">
    <source>
        <dbReference type="ARBA" id="ARBA00022827"/>
    </source>
</evidence>
<feature type="domain" description="Phenol hydroxylase-like C-terminal dimerisation" evidence="6">
    <location>
        <begin position="421"/>
        <end position="602"/>
    </location>
</feature>
<evidence type="ECO:0000259" key="6">
    <source>
        <dbReference type="Pfam" id="PF07976"/>
    </source>
</evidence>
<dbReference type="PANTHER" id="PTHR43004:SF15">
    <property type="entry name" value="MONOOXYGENASE, PUTATIVE (AFU_ORTHOLOGUE AFUA_6G03030)-RELATED"/>
    <property type="match status" value="1"/>
</dbReference>
<dbReference type="SUPFAM" id="SSF54373">
    <property type="entry name" value="FAD-linked reductases, C-terminal domain"/>
    <property type="match status" value="1"/>
</dbReference>
<keyword evidence="8" id="KW-1185">Reference proteome</keyword>
<dbReference type="EMBL" id="KZ857395">
    <property type="protein sequence ID" value="RDX51356.1"/>
    <property type="molecule type" value="Genomic_DNA"/>
</dbReference>
<evidence type="ECO:0000256" key="2">
    <source>
        <dbReference type="ARBA" id="ARBA00022630"/>
    </source>
</evidence>
<reference evidence="7 8" key="1">
    <citation type="journal article" date="2018" name="Biotechnol. Biofuels">
        <title>Integrative visual omics of the white-rot fungus Polyporus brumalis exposes the biotechnological potential of its oxidative enzymes for delignifying raw plant biomass.</title>
        <authorList>
            <person name="Miyauchi S."/>
            <person name="Rancon A."/>
            <person name="Drula E."/>
            <person name="Hage H."/>
            <person name="Chaduli D."/>
            <person name="Favel A."/>
            <person name="Grisel S."/>
            <person name="Henrissat B."/>
            <person name="Herpoel-Gimbert I."/>
            <person name="Ruiz-Duenas F.J."/>
            <person name="Chevret D."/>
            <person name="Hainaut M."/>
            <person name="Lin J."/>
            <person name="Wang M."/>
            <person name="Pangilinan J."/>
            <person name="Lipzen A."/>
            <person name="Lesage-Meessen L."/>
            <person name="Navarro D."/>
            <person name="Riley R."/>
            <person name="Grigoriev I.V."/>
            <person name="Zhou S."/>
            <person name="Raouche S."/>
            <person name="Rosso M.N."/>
        </authorList>
    </citation>
    <scope>NUCLEOTIDE SEQUENCE [LARGE SCALE GENOMIC DNA]</scope>
    <source>
        <strain evidence="7 8">BRFM 1820</strain>
    </source>
</reference>
<dbReference type="SUPFAM" id="SSF51905">
    <property type="entry name" value="FAD/NAD(P)-binding domain"/>
    <property type="match status" value="1"/>
</dbReference>
<dbReference type="InterPro" id="IPR012941">
    <property type="entry name" value="Phe_hydrox_C_dim_dom"/>
</dbReference>
<dbReference type="Pfam" id="PF07976">
    <property type="entry name" value="Phe_hydrox_dim"/>
    <property type="match status" value="1"/>
</dbReference>
<dbReference type="GO" id="GO:0071949">
    <property type="term" value="F:FAD binding"/>
    <property type="evidence" value="ECO:0007669"/>
    <property type="project" value="InterPro"/>
</dbReference>
<dbReference type="Gene3D" id="3.50.50.60">
    <property type="entry name" value="FAD/NAD(P)-binding domain"/>
    <property type="match status" value="1"/>
</dbReference>
<feature type="domain" description="FAD-binding" evidence="5">
    <location>
        <begin position="6"/>
        <end position="379"/>
    </location>
</feature>
<dbReference type="InterPro" id="IPR036249">
    <property type="entry name" value="Thioredoxin-like_sf"/>
</dbReference>
<evidence type="ECO:0000256" key="4">
    <source>
        <dbReference type="ARBA" id="ARBA00023002"/>
    </source>
</evidence>
<evidence type="ECO:0008006" key="9">
    <source>
        <dbReference type="Google" id="ProtNLM"/>
    </source>
</evidence>
<keyword evidence="2" id="KW-0285">Flavoprotein</keyword>
<gene>
    <name evidence="7" type="ORF">OH76DRAFT_1454920</name>
</gene>
<dbReference type="Gene3D" id="3.30.9.10">
    <property type="entry name" value="D-Amino Acid Oxidase, subunit A, domain 2"/>
    <property type="match status" value="1"/>
</dbReference>
<dbReference type="InterPro" id="IPR002938">
    <property type="entry name" value="FAD-bd"/>
</dbReference>
<dbReference type="SUPFAM" id="SSF52833">
    <property type="entry name" value="Thioredoxin-like"/>
    <property type="match status" value="1"/>
</dbReference>
<dbReference type="InterPro" id="IPR038220">
    <property type="entry name" value="PHOX_C_sf"/>
</dbReference>
<evidence type="ECO:0000313" key="8">
    <source>
        <dbReference type="Proteomes" id="UP000256964"/>
    </source>
</evidence>
<dbReference type="Proteomes" id="UP000256964">
    <property type="component" value="Unassembled WGS sequence"/>
</dbReference>
<comment type="similarity">
    <text evidence="1">Belongs to the PheA/TfdB FAD monooxygenase family.</text>
</comment>
<keyword evidence="3" id="KW-0274">FAD</keyword>
<dbReference type="CDD" id="cd02979">
    <property type="entry name" value="PHOX_C"/>
    <property type="match status" value="1"/>
</dbReference>
<dbReference type="AlphaFoldDB" id="A0A371DFS4"/>
<keyword evidence="4" id="KW-0560">Oxidoreductase</keyword>
<protein>
    <recommendedName>
        <fullName evidence="9">FAD binding domain-containing protein</fullName>
    </recommendedName>
</protein>
<dbReference type="InterPro" id="IPR050641">
    <property type="entry name" value="RIFMO-like"/>
</dbReference>
<accession>A0A371DFS4</accession>
<proteinExistence type="inferred from homology"/>
<evidence type="ECO:0000313" key="7">
    <source>
        <dbReference type="EMBL" id="RDX51356.1"/>
    </source>
</evidence>
<name>A0A371DFS4_9APHY</name>
<evidence type="ECO:0000256" key="1">
    <source>
        <dbReference type="ARBA" id="ARBA00007801"/>
    </source>
</evidence>
<dbReference type="Pfam" id="PF01494">
    <property type="entry name" value="FAD_binding_3"/>
    <property type="match status" value="1"/>
</dbReference>
<dbReference type="STRING" id="139420.A0A371DFS4"/>
<dbReference type="OrthoDB" id="1716816at2759"/>
<dbReference type="Gene3D" id="3.40.30.20">
    <property type="match status" value="1"/>
</dbReference>